<evidence type="ECO:0000313" key="9">
    <source>
        <dbReference type="Proteomes" id="UP000887540"/>
    </source>
</evidence>
<evidence type="ECO:0000256" key="8">
    <source>
        <dbReference type="SAM" id="Phobius"/>
    </source>
</evidence>
<comment type="subcellular location">
    <subcellularLocation>
        <location evidence="1">Cell membrane</location>
        <topology evidence="1">Multi-pass membrane protein</topology>
    </subcellularLocation>
</comment>
<keyword evidence="7" id="KW-0325">Glycoprotein</keyword>
<evidence type="ECO:0000256" key="5">
    <source>
        <dbReference type="ARBA" id="ARBA00023136"/>
    </source>
</evidence>
<dbReference type="PANTHER" id="PTHR42643">
    <property type="entry name" value="IONOTROPIC RECEPTOR 20A-RELATED"/>
    <property type="match status" value="1"/>
</dbReference>
<dbReference type="WBParaSite" id="ACRNAN_scaffold15323.g10868.t1">
    <property type="protein sequence ID" value="ACRNAN_scaffold15323.g10868.t1"/>
    <property type="gene ID" value="ACRNAN_scaffold15323.g10868"/>
</dbReference>
<dbReference type="GO" id="GO:0005886">
    <property type="term" value="C:plasma membrane"/>
    <property type="evidence" value="ECO:0007669"/>
    <property type="project" value="UniProtKB-SubCell"/>
</dbReference>
<evidence type="ECO:0000313" key="10">
    <source>
        <dbReference type="WBParaSite" id="ACRNAN_scaffold15323.g10868.t1"/>
    </source>
</evidence>
<accession>A0A914CVX9</accession>
<dbReference type="Proteomes" id="UP000887540">
    <property type="component" value="Unplaced"/>
</dbReference>
<sequence length="167" mass="18912">MIAASSLKVYQELWHEMSVNHRVQYVDGIPNGIEVVKRDPGFVLLGPIDTMKMYTTGDCSVVVLNEGILPTYFSIPMKKNSPYSSYFSAKIQDFVEHGFIDKWVNDYARYVEFTHNASSQCANSTQSQVGYLSLDQAQGAFWLLIAGLLFSILILSIECIIRLLWGW</sequence>
<feature type="transmembrane region" description="Helical" evidence="8">
    <location>
        <begin position="141"/>
        <end position="165"/>
    </location>
</feature>
<evidence type="ECO:0000256" key="4">
    <source>
        <dbReference type="ARBA" id="ARBA00022989"/>
    </source>
</evidence>
<evidence type="ECO:0000256" key="1">
    <source>
        <dbReference type="ARBA" id="ARBA00004651"/>
    </source>
</evidence>
<keyword evidence="5 8" id="KW-0472">Membrane</keyword>
<name>A0A914CVX9_9BILA</name>
<evidence type="ECO:0000256" key="7">
    <source>
        <dbReference type="ARBA" id="ARBA00023180"/>
    </source>
</evidence>
<reference evidence="10" key="1">
    <citation type="submission" date="2022-11" db="UniProtKB">
        <authorList>
            <consortium name="WormBaseParasite"/>
        </authorList>
    </citation>
    <scope>IDENTIFICATION</scope>
</reference>
<keyword evidence="4 8" id="KW-1133">Transmembrane helix</keyword>
<keyword evidence="9" id="KW-1185">Reference proteome</keyword>
<dbReference type="InterPro" id="IPR052192">
    <property type="entry name" value="Insect_Ionotropic_Sensory_Rcpt"/>
</dbReference>
<protein>
    <submittedName>
        <fullName evidence="10">Uncharacterized protein</fullName>
    </submittedName>
</protein>
<dbReference type="AlphaFoldDB" id="A0A914CVX9"/>
<dbReference type="Gene3D" id="3.40.190.10">
    <property type="entry name" value="Periplasmic binding protein-like II"/>
    <property type="match status" value="2"/>
</dbReference>
<evidence type="ECO:0000256" key="3">
    <source>
        <dbReference type="ARBA" id="ARBA00022692"/>
    </source>
</evidence>
<organism evidence="9 10">
    <name type="scientific">Acrobeloides nanus</name>
    <dbReference type="NCBI Taxonomy" id="290746"/>
    <lineage>
        <taxon>Eukaryota</taxon>
        <taxon>Metazoa</taxon>
        <taxon>Ecdysozoa</taxon>
        <taxon>Nematoda</taxon>
        <taxon>Chromadorea</taxon>
        <taxon>Rhabditida</taxon>
        <taxon>Tylenchina</taxon>
        <taxon>Cephalobomorpha</taxon>
        <taxon>Cephaloboidea</taxon>
        <taxon>Cephalobidae</taxon>
        <taxon>Acrobeloides</taxon>
    </lineage>
</organism>
<dbReference type="PANTHER" id="PTHR42643:SF24">
    <property type="entry name" value="IONOTROPIC RECEPTOR 60A"/>
    <property type="match status" value="1"/>
</dbReference>
<keyword evidence="6" id="KW-0675">Receptor</keyword>
<keyword evidence="3 8" id="KW-0812">Transmembrane</keyword>
<dbReference type="SUPFAM" id="SSF53850">
    <property type="entry name" value="Periplasmic binding protein-like II"/>
    <property type="match status" value="1"/>
</dbReference>
<keyword evidence="2" id="KW-1003">Cell membrane</keyword>
<proteinExistence type="predicted"/>
<evidence type="ECO:0000256" key="6">
    <source>
        <dbReference type="ARBA" id="ARBA00023170"/>
    </source>
</evidence>
<evidence type="ECO:0000256" key="2">
    <source>
        <dbReference type="ARBA" id="ARBA00022475"/>
    </source>
</evidence>